<feature type="compositionally biased region" description="Basic and acidic residues" evidence="1">
    <location>
        <begin position="148"/>
        <end position="161"/>
    </location>
</feature>
<gene>
    <name evidence="2" type="ORF">ONZ51_g673</name>
</gene>
<name>A0AAD7U3L3_9APHY</name>
<evidence type="ECO:0000313" key="2">
    <source>
        <dbReference type="EMBL" id="KAJ8497182.1"/>
    </source>
</evidence>
<feature type="region of interest" description="Disordered" evidence="1">
    <location>
        <begin position="1"/>
        <end position="26"/>
    </location>
</feature>
<feature type="compositionally biased region" description="Basic residues" evidence="1">
    <location>
        <begin position="9"/>
        <end position="20"/>
    </location>
</feature>
<dbReference type="Gene3D" id="3.30.710.10">
    <property type="entry name" value="Potassium Channel Kv1.1, Chain A"/>
    <property type="match status" value="1"/>
</dbReference>
<evidence type="ECO:0000256" key="1">
    <source>
        <dbReference type="SAM" id="MobiDB-lite"/>
    </source>
</evidence>
<dbReference type="EMBL" id="JAPEVG010000008">
    <property type="protein sequence ID" value="KAJ8497182.1"/>
    <property type="molecule type" value="Genomic_DNA"/>
</dbReference>
<comment type="caution">
    <text evidence="2">The sequence shown here is derived from an EMBL/GenBank/DDBJ whole genome shotgun (WGS) entry which is preliminary data.</text>
</comment>
<organism evidence="2 3">
    <name type="scientific">Trametes cubensis</name>
    <dbReference type="NCBI Taxonomy" id="1111947"/>
    <lineage>
        <taxon>Eukaryota</taxon>
        <taxon>Fungi</taxon>
        <taxon>Dikarya</taxon>
        <taxon>Basidiomycota</taxon>
        <taxon>Agaricomycotina</taxon>
        <taxon>Agaricomycetes</taxon>
        <taxon>Polyporales</taxon>
        <taxon>Polyporaceae</taxon>
        <taxon>Trametes</taxon>
    </lineage>
</organism>
<reference evidence="2" key="1">
    <citation type="submission" date="2022-11" db="EMBL/GenBank/DDBJ databases">
        <title>Genome Sequence of Cubamyces cubensis.</title>
        <authorList>
            <person name="Buettner E."/>
        </authorList>
    </citation>
    <scope>NUCLEOTIDE SEQUENCE</scope>
    <source>
        <strain evidence="2">MPL-01</strain>
    </source>
</reference>
<sequence length="352" mass="39454">MSKNPKGNVKGHKKGAHKKPVASSSREDVLRAALLASASGSSFEDVKFFVFSRRNREGLVDKPMAVLANSTLLRKASSHFDYLFTQGYAESGIVDMDAPYPSTRLDKTTDYDYDSDSDLDDEEDWPNSEDIGEDASDTAVEGSFGAESPKDEEKSDHKDGSDGEDTAAQKTCLPQPGRQGRVVFLDGIAHKTWRAFIMYTYLGPEELTFAPLRSEGMIRARDPGPNKTHACSPKSIYRLAERYDIASLKELAVDEIKKRLKPHNILEEIFSTFTSLYPTIQDIQLEYLREHLHEPVIQDRLPVLIESLAKGELPTGSERVISNLLKSNNSCKRSRICLILNIEFPWSDYVQT</sequence>
<dbReference type="AlphaFoldDB" id="A0AAD7U3L3"/>
<accession>A0AAD7U3L3</accession>
<evidence type="ECO:0008006" key="4">
    <source>
        <dbReference type="Google" id="ProtNLM"/>
    </source>
</evidence>
<feature type="compositionally biased region" description="Acidic residues" evidence="1">
    <location>
        <begin position="111"/>
        <end position="136"/>
    </location>
</feature>
<protein>
    <recommendedName>
        <fullName evidence="4">BTB domain-containing protein</fullName>
    </recommendedName>
</protein>
<feature type="region of interest" description="Disordered" evidence="1">
    <location>
        <begin position="104"/>
        <end position="174"/>
    </location>
</feature>
<dbReference type="InterPro" id="IPR011333">
    <property type="entry name" value="SKP1/BTB/POZ_sf"/>
</dbReference>
<proteinExistence type="predicted"/>
<evidence type="ECO:0000313" key="3">
    <source>
        <dbReference type="Proteomes" id="UP001215151"/>
    </source>
</evidence>
<keyword evidence="3" id="KW-1185">Reference proteome</keyword>
<dbReference type="Proteomes" id="UP001215151">
    <property type="component" value="Unassembled WGS sequence"/>
</dbReference>